<accession>A0ABS2TSK4</accession>
<dbReference type="EMBL" id="JADKYB010000008">
    <property type="protein sequence ID" value="MBM9506320.1"/>
    <property type="molecule type" value="Genomic_DNA"/>
</dbReference>
<dbReference type="InterPro" id="IPR050177">
    <property type="entry name" value="Lipid_A_modif_metabolic_enz"/>
</dbReference>
<comment type="caution">
    <text evidence="2">The sequence shown here is derived from an EMBL/GenBank/DDBJ whole genome shotgun (WGS) entry which is preliminary data.</text>
</comment>
<dbReference type="RefSeq" id="WP_205358167.1">
    <property type="nucleotide sequence ID" value="NZ_JADKYB010000008.1"/>
</dbReference>
<gene>
    <name evidence="2" type="ORF">ITX44_17530</name>
</gene>
<reference evidence="2 3" key="1">
    <citation type="submission" date="2021-01" db="EMBL/GenBank/DDBJ databases">
        <title>Streptomyces acididurans sp. nov., isolated from a peat swamp forest soil.</title>
        <authorList>
            <person name="Chantavorakit T."/>
            <person name="Duangmal K."/>
        </authorList>
    </citation>
    <scope>NUCLEOTIDE SEQUENCE [LARGE SCALE GENOMIC DNA]</scope>
    <source>
        <strain evidence="2 3">KK5PA1</strain>
    </source>
</reference>
<dbReference type="Pfam" id="PF01370">
    <property type="entry name" value="Epimerase"/>
    <property type="match status" value="1"/>
</dbReference>
<proteinExistence type="predicted"/>
<sequence>MRVVVIGGTGHVGSYLVPRLVRRGHDVTVVTRGPSEPYHPDAAWDEVKRVHADRSAEDAAGTFGARIAGFGADAVVDMVCFTPDSARALTEALRGATGHLLHCGTVWVHGVPTEVPVTEDAPRRPFGDYGVHKAAAESYLLGQSLAGGVPTTVLHPGHISGPGWVPVNPAGNLDPDVFGMLARGEELWLPNSGLETLHHVHADDVAQSFELALHDPAASVGRAFHICSERALTLRGYAEAVAGWFGRPAMLHFAPFEQWAAGVSGQEAGRTYEHIARSTNVSIDRARRVLGYAPRHTSLQAVREALAWLVAAGRIDTGGRPLSPA</sequence>
<evidence type="ECO:0000313" key="2">
    <source>
        <dbReference type="EMBL" id="MBM9506320.1"/>
    </source>
</evidence>
<dbReference type="InterPro" id="IPR001509">
    <property type="entry name" value="Epimerase_deHydtase"/>
</dbReference>
<dbReference type="Proteomes" id="UP000749040">
    <property type="component" value="Unassembled WGS sequence"/>
</dbReference>
<dbReference type="SUPFAM" id="SSF51735">
    <property type="entry name" value="NAD(P)-binding Rossmann-fold domains"/>
    <property type="match status" value="1"/>
</dbReference>
<feature type="domain" description="NAD-dependent epimerase/dehydratase" evidence="1">
    <location>
        <begin position="3"/>
        <end position="226"/>
    </location>
</feature>
<organism evidence="2 3">
    <name type="scientific">Actinacidiphila acididurans</name>
    <dbReference type="NCBI Taxonomy" id="2784346"/>
    <lineage>
        <taxon>Bacteria</taxon>
        <taxon>Bacillati</taxon>
        <taxon>Actinomycetota</taxon>
        <taxon>Actinomycetes</taxon>
        <taxon>Kitasatosporales</taxon>
        <taxon>Streptomycetaceae</taxon>
        <taxon>Actinacidiphila</taxon>
    </lineage>
</organism>
<dbReference type="InterPro" id="IPR036291">
    <property type="entry name" value="NAD(P)-bd_dom_sf"/>
</dbReference>
<evidence type="ECO:0000259" key="1">
    <source>
        <dbReference type="Pfam" id="PF01370"/>
    </source>
</evidence>
<keyword evidence="3" id="KW-1185">Reference proteome</keyword>
<dbReference type="PANTHER" id="PTHR43245">
    <property type="entry name" value="BIFUNCTIONAL POLYMYXIN RESISTANCE PROTEIN ARNA"/>
    <property type="match status" value="1"/>
</dbReference>
<dbReference type="Gene3D" id="3.40.50.720">
    <property type="entry name" value="NAD(P)-binding Rossmann-like Domain"/>
    <property type="match status" value="1"/>
</dbReference>
<protein>
    <submittedName>
        <fullName evidence="2">NAD-dependent epimerase/dehydratase family protein</fullName>
    </submittedName>
</protein>
<evidence type="ECO:0000313" key="3">
    <source>
        <dbReference type="Proteomes" id="UP000749040"/>
    </source>
</evidence>
<name>A0ABS2TSK4_9ACTN</name>